<evidence type="ECO:0000313" key="2">
    <source>
        <dbReference type="Proteomes" id="UP001500571"/>
    </source>
</evidence>
<comment type="caution">
    <text evidence="1">The sequence shown here is derived from an EMBL/GenBank/DDBJ whole genome shotgun (WGS) entry which is preliminary data.</text>
</comment>
<dbReference type="Proteomes" id="UP001500571">
    <property type="component" value="Unassembled WGS sequence"/>
</dbReference>
<dbReference type="InterPro" id="IPR010310">
    <property type="entry name" value="T7SS_ESAT-6-like"/>
</dbReference>
<evidence type="ECO:0008006" key="3">
    <source>
        <dbReference type="Google" id="ProtNLM"/>
    </source>
</evidence>
<gene>
    <name evidence="1" type="ORF">GCM10009798_10250</name>
</gene>
<dbReference type="Pfam" id="PF06013">
    <property type="entry name" value="WXG100"/>
    <property type="match status" value="1"/>
</dbReference>
<dbReference type="SUPFAM" id="SSF140453">
    <property type="entry name" value="EsxAB dimer-like"/>
    <property type="match status" value="1"/>
</dbReference>
<sequence length="107" mass="11288">MTATTTGQVVGALDRAARLALTAKADLDGLLASLTGQVALGSRWQGAGGRAFASAYAEWARQQTRVTAKLQWFHDELTAVERLNLATDQAQAAAIGSFAGRLDADQR</sequence>
<organism evidence="1 2">
    <name type="scientific">Nocardioides panacihumi</name>
    <dbReference type="NCBI Taxonomy" id="400774"/>
    <lineage>
        <taxon>Bacteria</taxon>
        <taxon>Bacillati</taxon>
        <taxon>Actinomycetota</taxon>
        <taxon>Actinomycetes</taxon>
        <taxon>Propionibacteriales</taxon>
        <taxon>Nocardioidaceae</taxon>
        <taxon>Nocardioides</taxon>
    </lineage>
</organism>
<protein>
    <recommendedName>
        <fullName evidence="3">ESAT-6-like protein</fullName>
    </recommendedName>
</protein>
<dbReference type="RefSeq" id="WP_344043079.1">
    <property type="nucleotide sequence ID" value="NZ_BAAAPB010000001.1"/>
</dbReference>
<proteinExistence type="predicted"/>
<evidence type="ECO:0000313" key="1">
    <source>
        <dbReference type="EMBL" id="GAA1953007.1"/>
    </source>
</evidence>
<name>A0ABN2QIK9_9ACTN</name>
<keyword evidence="2" id="KW-1185">Reference proteome</keyword>
<dbReference type="InterPro" id="IPR036689">
    <property type="entry name" value="ESAT-6-like_sf"/>
</dbReference>
<dbReference type="Gene3D" id="1.10.287.1060">
    <property type="entry name" value="ESAT-6-like"/>
    <property type="match status" value="1"/>
</dbReference>
<dbReference type="EMBL" id="BAAAPB010000001">
    <property type="protein sequence ID" value="GAA1953007.1"/>
    <property type="molecule type" value="Genomic_DNA"/>
</dbReference>
<accession>A0ABN2QIK9</accession>
<reference evidence="1 2" key="1">
    <citation type="journal article" date="2019" name="Int. J. Syst. Evol. Microbiol.">
        <title>The Global Catalogue of Microorganisms (GCM) 10K type strain sequencing project: providing services to taxonomists for standard genome sequencing and annotation.</title>
        <authorList>
            <consortium name="The Broad Institute Genomics Platform"/>
            <consortium name="The Broad Institute Genome Sequencing Center for Infectious Disease"/>
            <person name="Wu L."/>
            <person name="Ma J."/>
        </authorList>
    </citation>
    <scope>NUCLEOTIDE SEQUENCE [LARGE SCALE GENOMIC DNA]</scope>
    <source>
        <strain evidence="1 2">JCM 15309</strain>
    </source>
</reference>